<reference evidence="2 3" key="1">
    <citation type="submission" date="2020-02" db="EMBL/GenBank/DDBJ databases">
        <title>Whole-genome analyses of novel actinobacteria.</title>
        <authorList>
            <person name="Sahin N."/>
            <person name="Tokatli A."/>
        </authorList>
    </citation>
    <scope>NUCLEOTIDE SEQUENCE [LARGE SCALE GENOMIC DNA]</scope>
    <source>
        <strain evidence="2 3">YC419</strain>
    </source>
</reference>
<keyword evidence="3" id="KW-1185">Reference proteome</keyword>
<evidence type="ECO:0000313" key="2">
    <source>
        <dbReference type="EMBL" id="NGO47142.1"/>
    </source>
</evidence>
<gene>
    <name evidence="2" type="ORF">G6048_35270</name>
</gene>
<comment type="caution">
    <text evidence="2">The sequence shown here is derived from an EMBL/GenBank/DDBJ whole genome shotgun (WGS) entry which is preliminary data.</text>
</comment>
<dbReference type="Proteomes" id="UP001518140">
    <property type="component" value="Unassembled WGS sequence"/>
</dbReference>
<protein>
    <submittedName>
        <fullName evidence="2">Monooxygenase</fullName>
    </submittedName>
</protein>
<dbReference type="InterPro" id="IPR036188">
    <property type="entry name" value="FAD/NAD-bd_sf"/>
</dbReference>
<dbReference type="PANTHER" id="PTHR43422:SF3">
    <property type="entry name" value="THIAMINE THIAZOLE SYNTHASE"/>
    <property type="match status" value="1"/>
</dbReference>
<evidence type="ECO:0000259" key="1">
    <source>
        <dbReference type="Pfam" id="PF01494"/>
    </source>
</evidence>
<evidence type="ECO:0000313" key="3">
    <source>
        <dbReference type="Proteomes" id="UP001518140"/>
    </source>
</evidence>
<dbReference type="RefSeq" id="WP_165343677.1">
    <property type="nucleotide sequence ID" value="NZ_JAAKZX010000164.1"/>
</dbReference>
<dbReference type="PANTHER" id="PTHR43422">
    <property type="entry name" value="THIAMINE THIAZOLE SYNTHASE"/>
    <property type="match status" value="1"/>
</dbReference>
<keyword evidence="2" id="KW-0503">Monooxygenase</keyword>
<keyword evidence="2" id="KW-0560">Oxidoreductase</keyword>
<dbReference type="InterPro" id="IPR002938">
    <property type="entry name" value="FAD-bd"/>
</dbReference>
<dbReference type="EMBL" id="JAAKZX010000164">
    <property type="protein sequence ID" value="NGO47142.1"/>
    <property type="molecule type" value="Genomic_DNA"/>
</dbReference>
<sequence>MGGSLAGLLAAHVLAGHADRVTVVERDRFPDGTGPRPGVPQGRHPHVLLEGGQVALESLLPGFLAELRAAGAPRVGMPSDMVMWQTGRWLRRLSASTYIYTGSRAQLEEQVRRWVLANPVISAVEGTDVVGLLGDASRVRGVLLRDRSGDARGEPPALEADLVVDASGCGTKAPQWLTSIGAEAPHEETIDTGLAYASRVYRGKSGVLDGDTLGYYVYPDPTQVHAGGALPLEDGSHLVIVSGLRADEPPTDDDEFETYAKRLPHPLLHRWLDEAEPLSPPFGYRRTANIRRRYDLPGRHPAGFLATGDALCTFNPVYGQGMAVAAMSAVALRDALADPRRTPTTRRVQRALLAASRQAWDISAGADRKMPGALGNAAAAGPADNVADWYLQRVQERYPGDPVVGNAFRSVITLSAPITALFAPPVARSVLFSPPAPTSTEPPTAPEKPGA</sequence>
<organism evidence="2 3">
    <name type="scientific">Streptomyces ureilyticus</name>
    <dbReference type="NCBI Taxonomy" id="1775131"/>
    <lineage>
        <taxon>Bacteria</taxon>
        <taxon>Bacillati</taxon>
        <taxon>Actinomycetota</taxon>
        <taxon>Actinomycetes</taxon>
        <taxon>Kitasatosporales</taxon>
        <taxon>Streptomycetaceae</taxon>
        <taxon>Streptomyces</taxon>
    </lineage>
</organism>
<dbReference type="SUPFAM" id="SSF51905">
    <property type="entry name" value="FAD/NAD(P)-binding domain"/>
    <property type="match status" value="1"/>
</dbReference>
<dbReference type="GO" id="GO:0004497">
    <property type="term" value="F:monooxygenase activity"/>
    <property type="evidence" value="ECO:0007669"/>
    <property type="project" value="UniProtKB-KW"/>
</dbReference>
<name>A0ABX0DYW0_9ACTN</name>
<proteinExistence type="predicted"/>
<feature type="domain" description="FAD-binding" evidence="1">
    <location>
        <begin position="2"/>
        <end position="339"/>
    </location>
</feature>
<accession>A0ABX0DYW0</accession>
<dbReference type="Gene3D" id="3.50.50.60">
    <property type="entry name" value="FAD/NAD(P)-binding domain"/>
    <property type="match status" value="1"/>
</dbReference>
<dbReference type="Pfam" id="PF01494">
    <property type="entry name" value="FAD_binding_3"/>
    <property type="match status" value="1"/>
</dbReference>